<dbReference type="EMBL" id="BKCJ010007099">
    <property type="protein sequence ID" value="GEU75529.1"/>
    <property type="molecule type" value="Genomic_DNA"/>
</dbReference>
<accession>A0A6L2MQA4</accession>
<proteinExistence type="predicted"/>
<gene>
    <name evidence="2" type="ORF">Tci_047507</name>
</gene>
<name>A0A6L2MQA4_TANCI</name>
<sequence length="443" mass="48187">MLRRKVGDALRCKRGRVVPLAGVNEQRNQNDDVYDVAAHVVHDDEVNIVVDEEVEANVANKPKVQKKGEELMVLVDGVTTTITMPFIASSVTLSPEGEDGGLLWPNLRTQHPTKRSPTLPPLIMTAPIATTTIAGVTFAPVYESGTGPVHRSIFRDSVSPSTAEADVTYVPKWNVINDSALDDPDVFRSMVDQLDPLGFFSQLRGMDYEQLFAEFNVGVARQACFIAEEKDTEIANLKAQLSLKEAEAAEAIRLRRQVAAIEATEAARVNELNSLKVQTTALEGQVTALESAGVIKDTELASSNAQITKLTQDLSNFQLSCDELSIKVARLDVELMGMALQIDEEFYPCFMTTIVGRRWILGPDLRLVVIKCLKSPEYLVALGGAIGRAIDKGMQDGLAVGIDHGKVGKGLVDVAAYNPFAEANYVFAVNALCAVEFPLLAQM</sequence>
<evidence type="ECO:0000313" key="2">
    <source>
        <dbReference type="EMBL" id="GEU75529.1"/>
    </source>
</evidence>
<comment type="caution">
    <text evidence="2">The sequence shown here is derived from an EMBL/GenBank/DDBJ whole genome shotgun (WGS) entry which is preliminary data.</text>
</comment>
<keyword evidence="1" id="KW-0175">Coiled coil</keyword>
<evidence type="ECO:0008006" key="3">
    <source>
        <dbReference type="Google" id="ProtNLM"/>
    </source>
</evidence>
<protein>
    <recommendedName>
        <fullName evidence="3">Transposase (Putative), gypsy type</fullName>
    </recommendedName>
</protein>
<evidence type="ECO:0000256" key="1">
    <source>
        <dbReference type="SAM" id="Coils"/>
    </source>
</evidence>
<feature type="coiled-coil region" evidence="1">
    <location>
        <begin position="227"/>
        <end position="254"/>
    </location>
</feature>
<reference evidence="2" key="1">
    <citation type="journal article" date="2019" name="Sci. Rep.">
        <title>Draft genome of Tanacetum cinerariifolium, the natural source of mosquito coil.</title>
        <authorList>
            <person name="Yamashiro T."/>
            <person name="Shiraishi A."/>
            <person name="Satake H."/>
            <person name="Nakayama K."/>
        </authorList>
    </citation>
    <scope>NUCLEOTIDE SEQUENCE</scope>
</reference>
<dbReference type="AlphaFoldDB" id="A0A6L2MQA4"/>
<organism evidence="2">
    <name type="scientific">Tanacetum cinerariifolium</name>
    <name type="common">Dalmatian daisy</name>
    <name type="synonym">Chrysanthemum cinerariifolium</name>
    <dbReference type="NCBI Taxonomy" id="118510"/>
    <lineage>
        <taxon>Eukaryota</taxon>
        <taxon>Viridiplantae</taxon>
        <taxon>Streptophyta</taxon>
        <taxon>Embryophyta</taxon>
        <taxon>Tracheophyta</taxon>
        <taxon>Spermatophyta</taxon>
        <taxon>Magnoliopsida</taxon>
        <taxon>eudicotyledons</taxon>
        <taxon>Gunneridae</taxon>
        <taxon>Pentapetalae</taxon>
        <taxon>asterids</taxon>
        <taxon>campanulids</taxon>
        <taxon>Asterales</taxon>
        <taxon>Asteraceae</taxon>
        <taxon>Asteroideae</taxon>
        <taxon>Anthemideae</taxon>
        <taxon>Anthemidinae</taxon>
        <taxon>Tanacetum</taxon>
    </lineage>
</organism>